<evidence type="ECO:0000256" key="13">
    <source>
        <dbReference type="SAM" id="Phobius"/>
    </source>
</evidence>
<evidence type="ECO:0000256" key="8">
    <source>
        <dbReference type="ARBA" id="ARBA00022989"/>
    </source>
</evidence>
<dbReference type="PANTHER" id="PTHR31462:SF5">
    <property type="entry name" value="ENDOSOMAL_LYSOSOMAL PROTON CHANNEL TMEM175"/>
    <property type="match status" value="1"/>
</dbReference>
<comment type="catalytic activity">
    <reaction evidence="12">
        <text>K(+)(in) = K(+)(out)</text>
        <dbReference type="Rhea" id="RHEA:29463"/>
        <dbReference type="ChEBI" id="CHEBI:29103"/>
    </reaction>
</comment>
<comment type="caution">
    <text evidence="14">The sequence shown here is derived from an EMBL/GenBank/DDBJ whole genome shotgun (WGS) entry which is preliminary data.</text>
</comment>
<keyword evidence="6" id="KW-0631">Potassium channel</keyword>
<evidence type="ECO:0000256" key="5">
    <source>
        <dbReference type="ARBA" id="ARBA00022692"/>
    </source>
</evidence>
<evidence type="ECO:0000256" key="9">
    <source>
        <dbReference type="ARBA" id="ARBA00023065"/>
    </source>
</evidence>
<keyword evidence="4" id="KW-0633">Potassium transport</keyword>
<feature type="transmembrane region" description="Helical" evidence="13">
    <location>
        <begin position="155"/>
        <end position="176"/>
    </location>
</feature>
<evidence type="ECO:0000256" key="2">
    <source>
        <dbReference type="ARBA" id="ARBA00006920"/>
    </source>
</evidence>
<accession>A0ABD5YKZ1</accession>
<protein>
    <submittedName>
        <fullName evidence="14">TMEM175 family protein</fullName>
    </submittedName>
</protein>
<feature type="transmembrane region" description="Helical" evidence="13">
    <location>
        <begin position="12"/>
        <end position="34"/>
    </location>
</feature>
<evidence type="ECO:0000313" key="15">
    <source>
        <dbReference type="Proteomes" id="UP001596417"/>
    </source>
</evidence>
<proteinExistence type="inferred from homology"/>
<dbReference type="GeneID" id="76199608"/>
<dbReference type="PANTHER" id="PTHR31462">
    <property type="entry name" value="ENDOSOMAL/LYSOSOMAL POTASSIUM CHANNEL TMEM175"/>
    <property type="match status" value="1"/>
</dbReference>
<evidence type="ECO:0000256" key="7">
    <source>
        <dbReference type="ARBA" id="ARBA00022958"/>
    </source>
</evidence>
<comment type="subcellular location">
    <subcellularLocation>
        <location evidence="1">Membrane</location>
        <topology evidence="1">Multi-pass membrane protein</topology>
    </subcellularLocation>
</comment>
<dbReference type="GO" id="GO:0005267">
    <property type="term" value="F:potassium channel activity"/>
    <property type="evidence" value="ECO:0007669"/>
    <property type="project" value="UniProtKB-KW"/>
</dbReference>
<keyword evidence="5 13" id="KW-0812">Transmembrane</keyword>
<keyword evidence="7" id="KW-0630">Potassium</keyword>
<keyword evidence="9" id="KW-0406">Ion transport</keyword>
<gene>
    <name evidence="14" type="ORF">ACFQL7_09325</name>
</gene>
<organism evidence="14 15">
    <name type="scientific">Halocatena marina</name>
    <dbReference type="NCBI Taxonomy" id="2934937"/>
    <lineage>
        <taxon>Archaea</taxon>
        <taxon>Methanobacteriati</taxon>
        <taxon>Methanobacteriota</taxon>
        <taxon>Stenosarchaea group</taxon>
        <taxon>Halobacteria</taxon>
        <taxon>Halobacteriales</taxon>
        <taxon>Natronomonadaceae</taxon>
        <taxon>Halocatena</taxon>
    </lineage>
</organism>
<dbReference type="RefSeq" id="WP_248906485.1">
    <property type="nucleotide sequence ID" value="NZ_CP109979.1"/>
</dbReference>
<evidence type="ECO:0000256" key="11">
    <source>
        <dbReference type="ARBA" id="ARBA00023303"/>
    </source>
</evidence>
<evidence type="ECO:0000256" key="10">
    <source>
        <dbReference type="ARBA" id="ARBA00023136"/>
    </source>
</evidence>
<dbReference type="Pfam" id="PF06736">
    <property type="entry name" value="TMEM175"/>
    <property type="match status" value="1"/>
</dbReference>
<evidence type="ECO:0000256" key="3">
    <source>
        <dbReference type="ARBA" id="ARBA00022448"/>
    </source>
</evidence>
<dbReference type="AlphaFoldDB" id="A0ABD5YKZ1"/>
<evidence type="ECO:0000256" key="1">
    <source>
        <dbReference type="ARBA" id="ARBA00004141"/>
    </source>
</evidence>
<comment type="similarity">
    <text evidence="2">Belongs to the TMEM175 family.</text>
</comment>
<keyword evidence="15" id="KW-1185">Reference proteome</keyword>
<dbReference type="GO" id="GO:0016020">
    <property type="term" value="C:membrane"/>
    <property type="evidence" value="ECO:0007669"/>
    <property type="project" value="UniProtKB-SubCell"/>
</dbReference>
<evidence type="ECO:0000313" key="14">
    <source>
        <dbReference type="EMBL" id="MFC7190038.1"/>
    </source>
</evidence>
<keyword evidence="8 13" id="KW-1133">Transmembrane helix</keyword>
<evidence type="ECO:0000256" key="6">
    <source>
        <dbReference type="ARBA" id="ARBA00022826"/>
    </source>
</evidence>
<keyword evidence="11" id="KW-0407">Ion channel</keyword>
<reference evidence="14 15" key="1">
    <citation type="journal article" date="2019" name="Int. J. Syst. Evol. Microbiol.">
        <title>The Global Catalogue of Microorganisms (GCM) 10K type strain sequencing project: providing services to taxonomists for standard genome sequencing and annotation.</title>
        <authorList>
            <consortium name="The Broad Institute Genomics Platform"/>
            <consortium name="The Broad Institute Genome Sequencing Center for Infectious Disease"/>
            <person name="Wu L."/>
            <person name="Ma J."/>
        </authorList>
    </citation>
    <scope>NUCLEOTIDE SEQUENCE [LARGE SCALE GENOMIC DNA]</scope>
    <source>
        <strain evidence="14 15">RDMS1</strain>
    </source>
</reference>
<dbReference type="EMBL" id="JBHTAX010000001">
    <property type="protein sequence ID" value="MFC7190038.1"/>
    <property type="molecule type" value="Genomic_DNA"/>
</dbReference>
<feature type="transmembrane region" description="Helical" evidence="13">
    <location>
        <begin position="54"/>
        <end position="75"/>
    </location>
</feature>
<sequence>MDRLKTEQGEDVSRITALSDGLFAIVLTLVILQFEVPNIPSSQATTELPAWLSGLYVLFFNYILSFVVVELYWVVHHTLFQHIVKHDRVRLYLNLLFLLSVSFLPFPTELLGTYGTRLTWALYALNLTIVGLLMTSVWWYAATQDLITEEMHNRIAKLITLRGLIAPVVFLLSIAVSSVSLTLAYFTPLLIVPLQIMWVWIHQLSSRPF</sequence>
<keyword evidence="10 13" id="KW-0472">Membrane</keyword>
<feature type="transmembrane region" description="Helical" evidence="13">
    <location>
        <begin position="91"/>
        <end position="108"/>
    </location>
</feature>
<dbReference type="Proteomes" id="UP001596417">
    <property type="component" value="Unassembled WGS sequence"/>
</dbReference>
<evidence type="ECO:0000256" key="4">
    <source>
        <dbReference type="ARBA" id="ARBA00022538"/>
    </source>
</evidence>
<evidence type="ECO:0000256" key="12">
    <source>
        <dbReference type="ARBA" id="ARBA00034430"/>
    </source>
</evidence>
<name>A0ABD5YKZ1_9EURY</name>
<keyword evidence="3" id="KW-0813">Transport</keyword>
<dbReference type="InterPro" id="IPR010617">
    <property type="entry name" value="TMEM175-like"/>
</dbReference>
<feature type="transmembrane region" description="Helical" evidence="13">
    <location>
        <begin position="120"/>
        <end position="143"/>
    </location>
</feature>